<dbReference type="FunCoup" id="I3EJI0">
    <property type="interactions" value="295"/>
</dbReference>
<comment type="catalytic activity">
    <reaction evidence="9 10">
        <text>ATP + H2O = ADP + phosphate + H(+)</text>
        <dbReference type="Rhea" id="RHEA:13065"/>
        <dbReference type="ChEBI" id="CHEBI:15377"/>
        <dbReference type="ChEBI" id="CHEBI:15378"/>
        <dbReference type="ChEBI" id="CHEBI:30616"/>
        <dbReference type="ChEBI" id="CHEBI:43474"/>
        <dbReference type="ChEBI" id="CHEBI:456216"/>
        <dbReference type="EC" id="3.6.4.12"/>
    </reaction>
</comment>
<sequence>MDKGLAHSHITGLGVDRAMNVTDAAGLVGMIKQRQAASIFTDMIINKKTAGKALLISGESGSGKTALAVGISKELGARVPFVRMTGSEVYSAKVKKSEILHQAIRRATSIRIREVKTVYEGEVVDIKVQEKEDPLNNYKKIISSVHVSLRSTKRSERLTLNPILSQEIIKQKITVGDIIYIEPEQNIIKKIGRSDSYASEFDIESDKYVPLPKGDILTKKEILQEMTLHEVDMANTRSEGRDILSIVSQAQQTEKVEISSKLREEVNLKINNQVSTGTAEITPGVLFIDESDMLDISCYSFLSTILETDTCPIIILATNKGIIKIPGTDELGLFGAPSVFITRLFIITTEKPAYADICKIIDQKIKTESIKITEPARNLLYKLANESTLRFTFGVLPLANILSEEITEISIKEISNMFNHPN</sequence>
<keyword evidence="10" id="KW-0234">DNA repair</keyword>
<keyword evidence="8 10" id="KW-0539">Nucleus</keyword>
<keyword evidence="7 10" id="KW-0156">Chromatin regulator</keyword>
<dbReference type="Gene3D" id="2.40.50.360">
    <property type="entry name" value="RuvB-like helicase, domain II"/>
    <property type="match status" value="1"/>
</dbReference>
<protein>
    <recommendedName>
        <fullName evidence="10">RuvB-like helicase</fullName>
        <ecNumber evidence="10">3.6.4.12</ecNumber>
    </recommendedName>
</protein>
<dbReference type="InterPro" id="IPR010339">
    <property type="entry name" value="TIP49_P-loop"/>
</dbReference>
<comment type="subcellular location">
    <subcellularLocation>
        <location evidence="1 10">Nucleus</location>
    </subcellularLocation>
</comment>
<dbReference type="SMART" id="SM00382">
    <property type="entry name" value="AAA"/>
    <property type="match status" value="1"/>
</dbReference>
<dbReference type="InterPro" id="IPR042487">
    <property type="entry name" value="RuvBL1/2_DNA/RNA_bd_dom"/>
</dbReference>
<dbReference type="Gene3D" id="1.10.8.60">
    <property type="match status" value="1"/>
</dbReference>
<dbReference type="PANTHER" id="PTHR11093">
    <property type="entry name" value="RUVB-RELATED REPTIN AND PONTIN"/>
    <property type="match status" value="1"/>
</dbReference>
<feature type="domain" description="AAA+ ATPase" evidence="11">
    <location>
        <begin position="50"/>
        <end position="345"/>
    </location>
</feature>
<dbReference type="GO" id="GO:0016887">
    <property type="term" value="F:ATP hydrolysis activity"/>
    <property type="evidence" value="ECO:0007669"/>
    <property type="project" value="RHEA"/>
</dbReference>
<proteinExistence type="inferred from homology"/>
<evidence type="ECO:0000256" key="7">
    <source>
        <dbReference type="ARBA" id="ARBA00022853"/>
    </source>
</evidence>
<keyword evidence="10" id="KW-0805">Transcription regulation</keyword>
<evidence type="ECO:0000256" key="10">
    <source>
        <dbReference type="RuleBase" id="RU363048"/>
    </source>
</evidence>
<comment type="function">
    <text evidence="10">DNA helicase participates in several chromatin remodeling complexes, including the SWR1 and the INO80 complexes.</text>
</comment>
<evidence type="ECO:0000256" key="3">
    <source>
        <dbReference type="ARBA" id="ARBA00022741"/>
    </source>
</evidence>
<keyword evidence="3 10" id="KW-0547">Nucleotide-binding</keyword>
<dbReference type="AlphaFoldDB" id="I3EJI0"/>
<dbReference type="InterPro" id="IPR027417">
    <property type="entry name" value="P-loop_NTPase"/>
</dbReference>
<keyword evidence="10" id="KW-0804">Transcription</keyword>
<dbReference type="GO" id="GO:0006281">
    <property type="term" value="P:DNA repair"/>
    <property type="evidence" value="ECO:0007669"/>
    <property type="project" value="UniProtKB-KW"/>
</dbReference>
<dbReference type="InterPro" id="IPR041048">
    <property type="entry name" value="RuvB-like_C"/>
</dbReference>
<keyword evidence="13" id="KW-1185">Reference proteome</keyword>
<evidence type="ECO:0000256" key="2">
    <source>
        <dbReference type="ARBA" id="ARBA00007519"/>
    </source>
</evidence>
<dbReference type="OrthoDB" id="10060499at2759"/>
<evidence type="ECO:0000256" key="6">
    <source>
        <dbReference type="ARBA" id="ARBA00022840"/>
    </source>
</evidence>
<dbReference type="InterPro" id="IPR027238">
    <property type="entry name" value="RuvB-like"/>
</dbReference>
<keyword evidence="6 10" id="KW-0067">ATP-binding</keyword>
<dbReference type="GO" id="GO:0006325">
    <property type="term" value="P:chromatin organization"/>
    <property type="evidence" value="ECO:0007669"/>
    <property type="project" value="UniProtKB-KW"/>
</dbReference>
<dbReference type="Proteomes" id="UP000002872">
    <property type="component" value="Unassembled WGS sequence"/>
</dbReference>
<dbReference type="EC" id="3.6.4.12" evidence="10"/>
<dbReference type="InterPro" id="IPR025662">
    <property type="entry name" value="Sigma_54_int_dom_ATP-bd_1"/>
</dbReference>
<evidence type="ECO:0000256" key="9">
    <source>
        <dbReference type="ARBA" id="ARBA00047995"/>
    </source>
</evidence>
<dbReference type="Pfam" id="PF06068">
    <property type="entry name" value="TIP49"/>
    <property type="match status" value="1"/>
</dbReference>
<dbReference type="InterPro" id="IPR012340">
    <property type="entry name" value="NA-bd_OB-fold"/>
</dbReference>
<dbReference type="InParanoid" id="I3EJI0"/>
<evidence type="ECO:0000256" key="4">
    <source>
        <dbReference type="ARBA" id="ARBA00022801"/>
    </source>
</evidence>
<organism evidence="12 13">
    <name type="scientific">Nematocida parisii (strain ERTm3)</name>
    <name type="common">Nematode killer fungus</name>
    <dbReference type="NCBI Taxonomy" id="935791"/>
    <lineage>
        <taxon>Eukaryota</taxon>
        <taxon>Fungi</taxon>
        <taxon>Fungi incertae sedis</taxon>
        <taxon>Microsporidia</taxon>
        <taxon>Nematocida</taxon>
    </lineage>
</organism>
<keyword evidence="10" id="KW-0227">DNA damage</keyword>
<keyword evidence="5 10" id="KW-0347">Helicase</keyword>
<evidence type="ECO:0000313" key="12">
    <source>
        <dbReference type="EMBL" id="EIJ89377.1"/>
    </source>
</evidence>
<accession>I3EJI0</accession>
<dbReference type="SUPFAM" id="SSF52540">
    <property type="entry name" value="P-loop containing nucleoside triphosphate hydrolases"/>
    <property type="match status" value="1"/>
</dbReference>
<dbReference type="HOGENOM" id="CLU_028311_1_1_1"/>
<evidence type="ECO:0000256" key="1">
    <source>
        <dbReference type="ARBA" id="ARBA00004123"/>
    </source>
</evidence>
<dbReference type="PROSITE" id="PS00675">
    <property type="entry name" value="SIGMA54_INTERACT_1"/>
    <property type="match status" value="1"/>
</dbReference>
<dbReference type="OMA" id="RTLPYNK"/>
<dbReference type="Pfam" id="PF17856">
    <property type="entry name" value="TIP49_C"/>
    <property type="match status" value="1"/>
</dbReference>
<evidence type="ECO:0000313" key="13">
    <source>
        <dbReference type="Proteomes" id="UP000002872"/>
    </source>
</evidence>
<dbReference type="STRING" id="935791.I3EJI0"/>
<evidence type="ECO:0000259" key="11">
    <source>
        <dbReference type="SMART" id="SM00382"/>
    </source>
</evidence>
<reference evidence="12" key="1">
    <citation type="submission" date="2011-01" db="EMBL/GenBank/DDBJ databases">
        <title>The Genome Sequence of Nematocida parisii strain ERTm3.</title>
        <authorList>
            <consortium name="The Broad Institute Genome Sequencing Platform"/>
            <consortium name="The Broad Institute Genome Sequencing Center for Infectious Disease"/>
            <person name="Cuomo C."/>
            <person name="Troemel E."/>
            <person name="Young S.K."/>
            <person name="Zeng Q."/>
            <person name="Gargeya S."/>
            <person name="Fitzgerald M."/>
            <person name="Haas B."/>
            <person name="Abouelleil A."/>
            <person name="Alvarado L."/>
            <person name="Arachchi H.M."/>
            <person name="Berlin A."/>
            <person name="Chapman S.B."/>
            <person name="Gearin G."/>
            <person name="Goldberg J."/>
            <person name="Griggs A."/>
            <person name="Gujja S."/>
            <person name="Hansen M."/>
            <person name="Heiman D."/>
            <person name="Howarth C."/>
            <person name="Larimer J."/>
            <person name="Lui A."/>
            <person name="MacDonald P.J.P."/>
            <person name="McCowen C."/>
            <person name="Montmayeur A."/>
            <person name="Murphy C."/>
            <person name="Neiman D."/>
            <person name="Pearson M."/>
            <person name="Priest M."/>
            <person name="Roberts A."/>
            <person name="Saif S."/>
            <person name="Shea T."/>
            <person name="Sisk P."/>
            <person name="Stolte C."/>
            <person name="Sykes S."/>
            <person name="Wortman J."/>
            <person name="Nusbaum C."/>
            <person name="Birren B."/>
        </authorList>
    </citation>
    <scope>NUCLEOTIDE SEQUENCE</scope>
    <source>
        <strain evidence="12">ERTm3</strain>
    </source>
</reference>
<dbReference type="GO" id="GO:0005524">
    <property type="term" value="F:ATP binding"/>
    <property type="evidence" value="ECO:0007669"/>
    <property type="project" value="UniProtKB-KW"/>
</dbReference>
<dbReference type="GO" id="GO:0003678">
    <property type="term" value="F:DNA helicase activity"/>
    <property type="evidence" value="ECO:0007669"/>
    <property type="project" value="UniProtKB-EC"/>
</dbReference>
<comment type="similarity">
    <text evidence="2 10">Belongs to the RuvB family.</text>
</comment>
<dbReference type="SUPFAM" id="SSF50249">
    <property type="entry name" value="Nucleic acid-binding proteins"/>
    <property type="match status" value="1"/>
</dbReference>
<gene>
    <name evidence="12" type="ORF">NEQG_00147</name>
</gene>
<dbReference type="Gene3D" id="3.40.50.300">
    <property type="entry name" value="P-loop containing nucleotide triphosphate hydrolases"/>
    <property type="match status" value="1"/>
</dbReference>
<dbReference type="GO" id="GO:0005634">
    <property type="term" value="C:nucleus"/>
    <property type="evidence" value="ECO:0007669"/>
    <property type="project" value="UniProtKB-SubCell"/>
</dbReference>
<dbReference type="InterPro" id="IPR003593">
    <property type="entry name" value="AAA+_ATPase"/>
</dbReference>
<keyword evidence="4 10" id="KW-0378">Hydrolase</keyword>
<dbReference type="VEuPathDB" id="MicrosporidiaDB:NEQG_00147"/>
<evidence type="ECO:0000256" key="8">
    <source>
        <dbReference type="ARBA" id="ARBA00023242"/>
    </source>
</evidence>
<dbReference type="EMBL" id="GL870876">
    <property type="protein sequence ID" value="EIJ89377.1"/>
    <property type="molecule type" value="Genomic_DNA"/>
</dbReference>
<evidence type="ECO:0000256" key="5">
    <source>
        <dbReference type="ARBA" id="ARBA00022806"/>
    </source>
</evidence>
<dbReference type="FunFam" id="2.40.50.360:FF:000001">
    <property type="entry name" value="RuvB-like helicase"/>
    <property type="match status" value="1"/>
</dbReference>
<name>I3EJI0_NEMP3</name>